<sequence length="134" mass="14421">MKVWLSIAMGGVLAGCAWLHPMENTLSALHGKPVSQVAWQLGPPNSKLYLNPLFAGSPDDPDKGATVWSWTSRPYVYNAASQSPGFSTSMAPLVCVIRLTVNGEGIIYASRVQADDRAACEDFRAKLRRVGADA</sequence>
<name>A0A6S6Z521_9BURK</name>
<dbReference type="Proteomes" id="UP000494111">
    <property type="component" value="Unassembled WGS sequence"/>
</dbReference>
<reference evidence="1 2" key="1">
    <citation type="submission" date="2020-04" db="EMBL/GenBank/DDBJ databases">
        <authorList>
            <person name="De Canck E."/>
        </authorList>
    </citation>
    <scope>NUCLEOTIDE SEQUENCE [LARGE SCALE GENOMIC DNA]</scope>
    <source>
        <strain evidence="1 2">LMG 3458</strain>
    </source>
</reference>
<evidence type="ECO:0000313" key="1">
    <source>
        <dbReference type="EMBL" id="CAB3651516.1"/>
    </source>
</evidence>
<dbReference type="PROSITE" id="PS51257">
    <property type="entry name" value="PROKAR_LIPOPROTEIN"/>
    <property type="match status" value="1"/>
</dbReference>
<accession>A0A6S6Z521</accession>
<evidence type="ECO:0000313" key="2">
    <source>
        <dbReference type="Proteomes" id="UP000494111"/>
    </source>
</evidence>
<dbReference type="RefSeq" id="WP_175190893.1">
    <property type="nucleotide sequence ID" value="NZ_CADIJO010000001.1"/>
</dbReference>
<dbReference type="EMBL" id="CADIJO010000001">
    <property type="protein sequence ID" value="CAB3651516.1"/>
    <property type="molecule type" value="Genomic_DNA"/>
</dbReference>
<proteinExistence type="predicted"/>
<protein>
    <recommendedName>
        <fullName evidence="3">Lipoprotein</fullName>
    </recommendedName>
</protein>
<organism evidence="1 2">
    <name type="scientific">Achromobacter deleyi</name>
    <dbReference type="NCBI Taxonomy" id="1353891"/>
    <lineage>
        <taxon>Bacteria</taxon>
        <taxon>Pseudomonadati</taxon>
        <taxon>Pseudomonadota</taxon>
        <taxon>Betaproteobacteria</taxon>
        <taxon>Burkholderiales</taxon>
        <taxon>Alcaligenaceae</taxon>
        <taxon>Achromobacter</taxon>
    </lineage>
</organism>
<gene>
    <name evidence="1" type="ORF">LMG3458_00092</name>
</gene>
<evidence type="ECO:0008006" key="3">
    <source>
        <dbReference type="Google" id="ProtNLM"/>
    </source>
</evidence>
<dbReference type="AlphaFoldDB" id="A0A6S6Z521"/>